<comment type="caution">
    <text evidence="2">The sequence shown here is derived from an EMBL/GenBank/DDBJ whole genome shotgun (WGS) entry which is preliminary data.</text>
</comment>
<dbReference type="EMBL" id="SNRW01000276">
    <property type="protein sequence ID" value="KAA6402166.1"/>
    <property type="molecule type" value="Genomic_DNA"/>
</dbReference>
<evidence type="ECO:0008006" key="4">
    <source>
        <dbReference type="Google" id="ProtNLM"/>
    </source>
</evidence>
<keyword evidence="1" id="KW-0547">Nucleotide-binding</keyword>
<sequence>MLQQRSPQDKLHIMSKLSPEKQELIRQDQIAISQLLGLKNPQPLGAGEWGRVYHAQDLNDKLIAVKSQSAEEYLDQEYAAAEILNQLPTEYFIKSF</sequence>
<gene>
    <name evidence="2" type="ORF">EZS28_002297</name>
</gene>
<reference evidence="2 3" key="1">
    <citation type="submission" date="2019-03" db="EMBL/GenBank/DDBJ databases">
        <title>Single cell metagenomics reveals metabolic interactions within the superorganism composed of flagellate Streblomastix strix and complex community of Bacteroidetes bacteria on its surface.</title>
        <authorList>
            <person name="Treitli S.C."/>
            <person name="Kolisko M."/>
            <person name="Husnik F."/>
            <person name="Keeling P."/>
            <person name="Hampl V."/>
        </authorList>
    </citation>
    <scope>NUCLEOTIDE SEQUENCE [LARGE SCALE GENOMIC DNA]</scope>
    <source>
        <strain evidence="2">ST1C</strain>
    </source>
</reference>
<dbReference type="AlphaFoldDB" id="A0A5J4X5U7"/>
<dbReference type="GO" id="GO:0005524">
    <property type="term" value="F:ATP binding"/>
    <property type="evidence" value="ECO:0007669"/>
    <property type="project" value="UniProtKB-UniRule"/>
</dbReference>
<dbReference type="InterPro" id="IPR017441">
    <property type="entry name" value="Protein_kinase_ATP_BS"/>
</dbReference>
<accession>A0A5J4X5U7</accession>
<protein>
    <recommendedName>
        <fullName evidence="4">Protein kinase domain-containing protein</fullName>
    </recommendedName>
</protein>
<proteinExistence type="predicted"/>
<dbReference type="InterPro" id="IPR011009">
    <property type="entry name" value="Kinase-like_dom_sf"/>
</dbReference>
<keyword evidence="1" id="KW-0067">ATP-binding</keyword>
<dbReference type="Proteomes" id="UP000324800">
    <property type="component" value="Unassembled WGS sequence"/>
</dbReference>
<dbReference type="SUPFAM" id="SSF56112">
    <property type="entry name" value="Protein kinase-like (PK-like)"/>
    <property type="match status" value="1"/>
</dbReference>
<feature type="non-terminal residue" evidence="2">
    <location>
        <position position="96"/>
    </location>
</feature>
<evidence type="ECO:0000313" key="2">
    <source>
        <dbReference type="EMBL" id="KAA6402166.1"/>
    </source>
</evidence>
<dbReference type="PROSITE" id="PS00107">
    <property type="entry name" value="PROTEIN_KINASE_ATP"/>
    <property type="match status" value="1"/>
</dbReference>
<name>A0A5J4X5U7_9EUKA</name>
<evidence type="ECO:0000256" key="1">
    <source>
        <dbReference type="PROSITE-ProRule" id="PRU10141"/>
    </source>
</evidence>
<organism evidence="2 3">
    <name type="scientific">Streblomastix strix</name>
    <dbReference type="NCBI Taxonomy" id="222440"/>
    <lineage>
        <taxon>Eukaryota</taxon>
        <taxon>Metamonada</taxon>
        <taxon>Preaxostyla</taxon>
        <taxon>Oxymonadida</taxon>
        <taxon>Streblomastigidae</taxon>
        <taxon>Streblomastix</taxon>
    </lineage>
</organism>
<feature type="binding site" evidence="1">
    <location>
        <position position="66"/>
    </location>
    <ligand>
        <name>ATP</name>
        <dbReference type="ChEBI" id="CHEBI:30616"/>
    </ligand>
</feature>
<evidence type="ECO:0000313" key="3">
    <source>
        <dbReference type="Proteomes" id="UP000324800"/>
    </source>
</evidence>